<gene>
    <name evidence="1" type="ORF">GA0070560_1072</name>
</gene>
<dbReference type="EMBL" id="FMDN01000007">
    <property type="protein sequence ID" value="SCG51361.1"/>
    <property type="molecule type" value="Genomic_DNA"/>
</dbReference>
<protein>
    <submittedName>
        <fullName evidence="1">Uncharacterized protein</fullName>
    </submittedName>
</protein>
<sequence length="221" mass="23637">MTTCPRLTSPARPTTDPAALALLRRGLVAPGLLAGSKRRERGTPLPTETGVRALEADALSLGYVVGARLRAYLCRQEPARLAALGSALLTGLATLVGAHVPHLPLFKDFDGGFRPSLWEVACWYAAARAERVQVRADGVRTYRRQPGESLRDFAARLTHLGPAEETSAGQPQPATFAALVRGDAPVRDAARVYALHPDGPDTTRIRRHTAADLVAQLAPVD</sequence>
<keyword evidence="2" id="KW-1185">Reference proteome</keyword>
<evidence type="ECO:0000313" key="1">
    <source>
        <dbReference type="EMBL" id="SCG51361.1"/>
    </source>
</evidence>
<name>A0A1C5I0D5_9ACTN</name>
<accession>A0A1C5I0D5</accession>
<proteinExistence type="predicted"/>
<dbReference type="Proteomes" id="UP000199408">
    <property type="component" value="Unassembled WGS sequence"/>
</dbReference>
<dbReference type="AlphaFoldDB" id="A0A1C5I0D5"/>
<organism evidence="1 2">
    <name type="scientific">Micromonospora halophytica</name>
    <dbReference type="NCBI Taxonomy" id="47864"/>
    <lineage>
        <taxon>Bacteria</taxon>
        <taxon>Bacillati</taxon>
        <taxon>Actinomycetota</taxon>
        <taxon>Actinomycetes</taxon>
        <taxon>Micromonosporales</taxon>
        <taxon>Micromonosporaceae</taxon>
        <taxon>Micromonospora</taxon>
    </lineage>
</organism>
<evidence type="ECO:0000313" key="2">
    <source>
        <dbReference type="Proteomes" id="UP000199408"/>
    </source>
</evidence>
<reference evidence="2" key="1">
    <citation type="submission" date="2016-06" db="EMBL/GenBank/DDBJ databases">
        <authorList>
            <person name="Varghese N."/>
        </authorList>
    </citation>
    <scope>NUCLEOTIDE SEQUENCE [LARGE SCALE GENOMIC DNA]</scope>
    <source>
        <strain evidence="2">DSM 43171</strain>
    </source>
</reference>
<dbReference type="RefSeq" id="WP_139131485.1">
    <property type="nucleotide sequence ID" value="NZ_FMDN01000007.1"/>
</dbReference>
<dbReference type="OrthoDB" id="415622at2"/>